<dbReference type="PANTHER" id="PTHR43625">
    <property type="entry name" value="AFLATOXIN B1 ALDEHYDE REDUCTASE"/>
    <property type="match status" value="1"/>
</dbReference>
<evidence type="ECO:0000259" key="2">
    <source>
        <dbReference type="Pfam" id="PF00248"/>
    </source>
</evidence>
<dbReference type="SUPFAM" id="SSF51430">
    <property type="entry name" value="NAD(P)-linked oxidoreductase"/>
    <property type="match status" value="1"/>
</dbReference>
<dbReference type="Gene3D" id="3.20.20.100">
    <property type="entry name" value="NADP-dependent oxidoreductase domain"/>
    <property type="match status" value="1"/>
</dbReference>
<dbReference type="AlphaFoldDB" id="A0AAD1AER0"/>
<dbReference type="PANTHER" id="PTHR43625:SF40">
    <property type="entry name" value="ALDO-KETO REDUCTASE YAKC [NADP(+)]"/>
    <property type="match status" value="1"/>
</dbReference>
<evidence type="ECO:0000256" key="1">
    <source>
        <dbReference type="ARBA" id="ARBA00023002"/>
    </source>
</evidence>
<dbReference type="EMBL" id="CP028130">
    <property type="protein sequence ID" value="AZZ56883.1"/>
    <property type="molecule type" value="Genomic_DNA"/>
</dbReference>
<sequence length="314" mass="34571">MSHIDQNDFPRRRIGLGCMGLSWAYEDRTLQRSHKINFLREAVNLGVSFFDTSDQYGPFTNETLIGDALSPYRDQVRIATKGGLVVTEKGETRRNGSPKHLVDAFHSSLTRLRTSYIDLYQLHRVDPDVSLEHSWEALAGLAADGQALSLGLSEVGVDEIERAARIHPVSSVQSELSLWSRGALDEVVPYCKEKGIEFIAFSPLGRGYLTGAVVSPEDLANHDWRRNHPRFQKSSMDANAGIVETIRACAESLGYTAAQVALAWVLAQGDHITIIPGSQRKAHLEENLLAEEVDLGDQWSGVLNALPPASGARN</sequence>
<name>A0AAD1AER0_9MICO</name>
<dbReference type="Proteomes" id="UP000283946">
    <property type="component" value="Chromosome"/>
</dbReference>
<protein>
    <submittedName>
        <fullName evidence="3">Aldo/keto reductase</fullName>
    </submittedName>
</protein>
<dbReference type="RefSeq" id="WP_104266093.1">
    <property type="nucleotide sequence ID" value="NZ_CP028130.1"/>
</dbReference>
<dbReference type="GO" id="GO:0016491">
    <property type="term" value="F:oxidoreductase activity"/>
    <property type="evidence" value="ECO:0007669"/>
    <property type="project" value="UniProtKB-KW"/>
</dbReference>
<dbReference type="Pfam" id="PF00248">
    <property type="entry name" value="Aldo_ket_red"/>
    <property type="match status" value="1"/>
</dbReference>
<keyword evidence="1" id="KW-0560">Oxidoreductase</keyword>
<dbReference type="InterPro" id="IPR050791">
    <property type="entry name" value="Aldo-Keto_reductase"/>
</dbReference>
<evidence type="ECO:0000313" key="4">
    <source>
        <dbReference type="Proteomes" id="UP000283946"/>
    </source>
</evidence>
<reference evidence="3 4" key="1">
    <citation type="submission" date="2018-03" db="EMBL/GenBank/DDBJ databases">
        <title>Bacteriophage NCPPB3778 and a type I-E CRISPR drive the evolution of the US Biological Select Agent, Rathayibacter toxicus.</title>
        <authorList>
            <person name="Davis E.W.II."/>
            <person name="Tabima J.F."/>
            <person name="Weisberg A.J."/>
            <person name="Dantas Lopes L."/>
            <person name="Wiseman M.S."/>
            <person name="Wiseman M.S."/>
            <person name="Pupko T."/>
            <person name="Belcher M.S."/>
            <person name="Sechler A.J."/>
            <person name="Tancos M.A."/>
            <person name="Schroeder B.K."/>
            <person name="Murray T.D."/>
            <person name="Luster D.G."/>
            <person name="Schneider W.L."/>
            <person name="Rogers E."/>
            <person name="Andreote F.D."/>
            <person name="Grunwald N.J."/>
            <person name="Putnam M.L."/>
            <person name="Chang J.H."/>
        </authorList>
    </citation>
    <scope>NUCLEOTIDE SEQUENCE [LARGE SCALE GENOMIC DNA]</scope>
    <source>
        <strain evidence="3 4">NCCPB 2253</strain>
    </source>
</reference>
<organism evidence="3 4">
    <name type="scientific">Rathayibacter iranicus</name>
    <dbReference type="NCBI Taxonomy" id="59737"/>
    <lineage>
        <taxon>Bacteria</taxon>
        <taxon>Bacillati</taxon>
        <taxon>Actinomycetota</taxon>
        <taxon>Actinomycetes</taxon>
        <taxon>Micrococcales</taxon>
        <taxon>Microbacteriaceae</taxon>
        <taxon>Rathayibacter</taxon>
    </lineage>
</organism>
<proteinExistence type="predicted"/>
<evidence type="ECO:0000313" key="3">
    <source>
        <dbReference type="EMBL" id="AZZ56883.1"/>
    </source>
</evidence>
<gene>
    <name evidence="3" type="ORF">C7V51_14125</name>
</gene>
<dbReference type="InterPro" id="IPR023210">
    <property type="entry name" value="NADP_OxRdtase_dom"/>
</dbReference>
<feature type="domain" description="NADP-dependent oxidoreductase" evidence="2">
    <location>
        <begin position="13"/>
        <end position="297"/>
    </location>
</feature>
<dbReference type="GO" id="GO:0005737">
    <property type="term" value="C:cytoplasm"/>
    <property type="evidence" value="ECO:0007669"/>
    <property type="project" value="TreeGrafter"/>
</dbReference>
<dbReference type="InterPro" id="IPR036812">
    <property type="entry name" value="NAD(P)_OxRdtase_dom_sf"/>
</dbReference>
<accession>A0AAD1AER0</accession>
<dbReference type="KEGG" id="ria:C7V51_14125"/>